<keyword evidence="1" id="KW-0812">Transmembrane</keyword>
<feature type="transmembrane region" description="Helical" evidence="1">
    <location>
        <begin position="55"/>
        <end position="78"/>
    </location>
</feature>
<dbReference type="EMBL" id="BOMH01000018">
    <property type="protein sequence ID" value="GID64811.1"/>
    <property type="molecule type" value="Genomic_DNA"/>
</dbReference>
<keyword evidence="1" id="KW-0472">Membrane</keyword>
<evidence type="ECO:0000313" key="2">
    <source>
        <dbReference type="EMBL" id="GID64811.1"/>
    </source>
</evidence>
<gene>
    <name evidence="2" type="ORF">Acy02nite_26920</name>
</gene>
<evidence type="ECO:0000256" key="1">
    <source>
        <dbReference type="SAM" id="Phobius"/>
    </source>
</evidence>
<keyword evidence="3" id="KW-1185">Reference proteome</keyword>
<reference evidence="2" key="1">
    <citation type="submission" date="2021-01" db="EMBL/GenBank/DDBJ databases">
        <title>Whole genome shotgun sequence of Actinoplanes cyaneus NBRC 14990.</title>
        <authorList>
            <person name="Komaki H."/>
            <person name="Tamura T."/>
        </authorList>
    </citation>
    <scope>NUCLEOTIDE SEQUENCE</scope>
    <source>
        <strain evidence="2">NBRC 14990</strain>
    </source>
</reference>
<sequence>MEMADEEPLYSTREERQVWVGLVTMVTSSLLYYAYLVPELLRTPVAEIVWVSPLFFSMVIGLVATIIFAIVVEIAVVVRRGDEAKSGVDVDVRDREISRRGGRLATPILGTGLGGVTVLASLGADHFWIGNLAFLAGLAAAVAEGVIKIRLYRRGF</sequence>
<proteinExistence type="predicted"/>
<dbReference type="Proteomes" id="UP000619479">
    <property type="component" value="Unassembled WGS sequence"/>
</dbReference>
<feature type="transmembrane region" description="Helical" evidence="1">
    <location>
        <begin position="128"/>
        <end position="147"/>
    </location>
</feature>
<dbReference type="RefSeq" id="WP_203740378.1">
    <property type="nucleotide sequence ID" value="NZ_BAAAUC010000025.1"/>
</dbReference>
<keyword evidence="1" id="KW-1133">Transmembrane helix</keyword>
<dbReference type="AlphaFoldDB" id="A0A919II15"/>
<feature type="transmembrane region" description="Helical" evidence="1">
    <location>
        <begin position="18"/>
        <end position="35"/>
    </location>
</feature>
<protein>
    <submittedName>
        <fullName evidence="2">Uncharacterized protein</fullName>
    </submittedName>
</protein>
<organism evidence="2 3">
    <name type="scientific">Actinoplanes cyaneus</name>
    <dbReference type="NCBI Taxonomy" id="52696"/>
    <lineage>
        <taxon>Bacteria</taxon>
        <taxon>Bacillati</taxon>
        <taxon>Actinomycetota</taxon>
        <taxon>Actinomycetes</taxon>
        <taxon>Micromonosporales</taxon>
        <taxon>Micromonosporaceae</taxon>
        <taxon>Actinoplanes</taxon>
    </lineage>
</organism>
<name>A0A919II15_9ACTN</name>
<evidence type="ECO:0000313" key="3">
    <source>
        <dbReference type="Proteomes" id="UP000619479"/>
    </source>
</evidence>
<comment type="caution">
    <text evidence="2">The sequence shown here is derived from an EMBL/GenBank/DDBJ whole genome shotgun (WGS) entry which is preliminary data.</text>
</comment>
<accession>A0A919II15</accession>
<feature type="transmembrane region" description="Helical" evidence="1">
    <location>
        <begin position="104"/>
        <end position="122"/>
    </location>
</feature>